<feature type="compositionally biased region" description="Low complexity" evidence="8">
    <location>
        <begin position="453"/>
        <end position="463"/>
    </location>
</feature>
<keyword evidence="2" id="KW-0808">Transferase</keyword>
<evidence type="ECO:0000313" key="13">
    <source>
        <dbReference type="Proteomes" id="UP001190700"/>
    </source>
</evidence>
<dbReference type="CDD" id="cd05117">
    <property type="entry name" value="STKc_CAMK"/>
    <property type="match status" value="1"/>
</dbReference>
<evidence type="ECO:0000256" key="5">
    <source>
        <dbReference type="ARBA" id="ARBA00022840"/>
    </source>
</evidence>
<dbReference type="Gene3D" id="1.25.40.180">
    <property type="match status" value="2"/>
</dbReference>
<evidence type="ECO:0000256" key="6">
    <source>
        <dbReference type="ARBA" id="ARBA00022992"/>
    </source>
</evidence>
<gene>
    <name evidence="12" type="ORF">CYMTET_52709</name>
</gene>
<reference evidence="12 13" key="1">
    <citation type="journal article" date="2015" name="Genome Biol. Evol.">
        <title>Comparative Genomics of a Bacterivorous Green Alga Reveals Evolutionary Causalities and Consequences of Phago-Mixotrophic Mode of Nutrition.</title>
        <authorList>
            <person name="Burns J.A."/>
            <person name="Paasch A."/>
            <person name="Narechania A."/>
            <person name="Kim E."/>
        </authorList>
    </citation>
    <scope>NUCLEOTIDE SEQUENCE [LARGE SCALE GENOMIC DNA]</scope>
    <source>
        <strain evidence="12 13">PLY_AMNH</strain>
    </source>
</reference>
<feature type="binding site" evidence="7">
    <location>
        <position position="71"/>
    </location>
    <ligand>
        <name>ATP</name>
        <dbReference type="ChEBI" id="CHEBI:30616"/>
    </ligand>
</feature>
<protein>
    <recommendedName>
        <fullName evidence="14">cGMP-dependent protein kinase</fullName>
    </recommendedName>
</protein>
<feature type="region of interest" description="Disordered" evidence="8">
    <location>
        <begin position="876"/>
        <end position="902"/>
    </location>
</feature>
<dbReference type="InterPro" id="IPR011009">
    <property type="entry name" value="Kinase-like_dom_sf"/>
</dbReference>
<evidence type="ECO:0000256" key="7">
    <source>
        <dbReference type="PROSITE-ProRule" id="PRU10141"/>
    </source>
</evidence>
<dbReference type="Proteomes" id="UP001190700">
    <property type="component" value="Unassembled WGS sequence"/>
</dbReference>
<keyword evidence="5 7" id="KW-0067">ATP-binding</keyword>
<feature type="compositionally biased region" description="Low complexity" evidence="8">
    <location>
        <begin position="558"/>
        <end position="573"/>
    </location>
</feature>
<dbReference type="CDD" id="cd00038">
    <property type="entry name" value="CAP_ED"/>
    <property type="match status" value="1"/>
</dbReference>
<dbReference type="PANTHER" id="PTHR24347">
    <property type="entry name" value="SERINE/THREONINE-PROTEIN KINASE"/>
    <property type="match status" value="1"/>
</dbReference>
<feature type="compositionally biased region" description="Basic and acidic residues" evidence="8">
    <location>
        <begin position="432"/>
        <end position="442"/>
    </location>
</feature>
<accession>A0AAE0BIH0</accession>
<dbReference type="InterPro" id="IPR018490">
    <property type="entry name" value="cNMP-bd_dom_sf"/>
</dbReference>
<sequence>SRFSTVRTTYTLTGQTTCEGSRSTNGDFKDVKNTFRPFTDEYELGDTLGTGGYAMVNVATHRATGKTYAVKIMKLNFSENEEEDGEDMTFDEIVDCEIGLVQKLDHPNIVFLKEYFINKGTSCPKSYYTDRDDSENRYYQGTCYIVMELLQGQAILDALLERGQYTEGDAKIIFGRLLDAISYMHLHNVVHRDLKLENMVLRDDNDLASVVLVDFGFAKANRAREKMEEVVGTPQYSAPELLQAEPYTPAVDLWAMGVGLYMLLSGEFPFEDEDEDELERQIISAELDLTTPEWDSISPEAKDLVRGLLNPDPKKRLSAADALEHAWFTGHQSHDAATLSHAHLRLRELAASTRLPVKHFAPGEFLIRQGERNRGKAVFLIKSGECEVLLKNGRESEDDSGGYMRMGTRRKGAFVGEMQVNLNEPHIKALRGQRDEELKEELSASENGSEGTSPKSFPSSFSSDGNNSALKSLSIVNTILRVAREWVGKRRSMSVRAVTQVEAIVLNQAEMQWAVEHDYRLGTELQDAMKKRRKELRQKHRDQRLRAVSDPAVTEEASTSPRSPSGSLSSFFGNSPPLTPAAGALSDAAASEQDPMRRFKSGAERLINEYFQSEDIGEVAAHLAQLEAVCGKGKLECLVRRAVTMALDHNARECELVAVLFAALCPDMIAPTDMAAAFTRLVEMTADLRLDIPEAPKCLSLFLSRAMVDELMPPSFLTELRDKFLVEGNQDGHKVAASALAMTAARHSTEQILQAWGGGAAGTVSHAKQGMQNILSEFMLTLNMEEAAYCLHQMKVPYYHHEFVKKLLTMSTSEKPEMGSHLMALLCQVACRGLVTTSQVRKGFDRMRDYVKDLELDVPGAIARFKDLEEEAKRRGLLSEHMEGEDSLQRETKTAPVAIPLT</sequence>
<dbReference type="SMART" id="SM00220">
    <property type="entry name" value="S_TKc"/>
    <property type="match status" value="1"/>
</dbReference>
<dbReference type="PROSITE" id="PS00108">
    <property type="entry name" value="PROTEIN_KINASE_ST"/>
    <property type="match status" value="1"/>
</dbReference>
<comment type="caution">
    <text evidence="12">The sequence shown here is derived from an EMBL/GenBank/DDBJ whole genome shotgun (WGS) entry which is preliminary data.</text>
</comment>
<evidence type="ECO:0000259" key="9">
    <source>
        <dbReference type="PROSITE" id="PS50011"/>
    </source>
</evidence>
<dbReference type="PROSITE" id="PS50011">
    <property type="entry name" value="PROTEIN_KINASE_DOM"/>
    <property type="match status" value="1"/>
</dbReference>
<keyword evidence="1" id="KW-0140">cGMP</keyword>
<keyword evidence="6" id="KW-0142">cGMP-binding</keyword>
<dbReference type="PROSITE" id="PS00107">
    <property type="entry name" value="PROTEIN_KINASE_ATP"/>
    <property type="match status" value="1"/>
</dbReference>
<dbReference type="InterPro" id="IPR016024">
    <property type="entry name" value="ARM-type_fold"/>
</dbReference>
<keyword evidence="3 7" id="KW-0547">Nucleotide-binding</keyword>
<evidence type="ECO:0000256" key="3">
    <source>
        <dbReference type="ARBA" id="ARBA00022741"/>
    </source>
</evidence>
<dbReference type="PROSITE" id="PS50042">
    <property type="entry name" value="CNMP_BINDING_3"/>
    <property type="match status" value="1"/>
</dbReference>
<proteinExistence type="predicted"/>
<dbReference type="Gene3D" id="3.30.200.20">
    <property type="entry name" value="Phosphorylase Kinase, domain 1"/>
    <property type="match status" value="1"/>
</dbReference>
<dbReference type="SMART" id="SM00544">
    <property type="entry name" value="MA3"/>
    <property type="match status" value="2"/>
</dbReference>
<dbReference type="Pfam" id="PF00069">
    <property type="entry name" value="Pkinase"/>
    <property type="match status" value="1"/>
</dbReference>
<dbReference type="SUPFAM" id="SSF56112">
    <property type="entry name" value="Protein kinase-like (PK-like)"/>
    <property type="match status" value="1"/>
</dbReference>
<evidence type="ECO:0000256" key="1">
    <source>
        <dbReference type="ARBA" id="ARBA00022535"/>
    </source>
</evidence>
<feature type="non-terminal residue" evidence="12">
    <location>
        <position position="1"/>
    </location>
</feature>
<feature type="domain" description="MI" evidence="11">
    <location>
        <begin position="766"/>
        <end position="888"/>
    </location>
</feature>
<dbReference type="Gene3D" id="2.60.120.10">
    <property type="entry name" value="Jelly Rolls"/>
    <property type="match status" value="1"/>
</dbReference>
<dbReference type="AlphaFoldDB" id="A0AAE0BIH0"/>
<dbReference type="EMBL" id="LGRX02034682">
    <property type="protein sequence ID" value="KAK3237193.1"/>
    <property type="molecule type" value="Genomic_DNA"/>
</dbReference>
<dbReference type="GO" id="GO:0005524">
    <property type="term" value="F:ATP binding"/>
    <property type="evidence" value="ECO:0007669"/>
    <property type="project" value="UniProtKB-UniRule"/>
</dbReference>
<dbReference type="SUPFAM" id="SSF48371">
    <property type="entry name" value="ARM repeat"/>
    <property type="match status" value="2"/>
</dbReference>
<feature type="compositionally biased region" description="Basic residues" evidence="8">
    <location>
        <begin position="532"/>
        <end position="543"/>
    </location>
</feature>
<feature type="region of interest" description="Disordered" evidence="8">
    <location>
        <begin position="425"/>
        <end position="466"/>
    </location>
</feature>
<dbReference type="InterPro" id="IPR000719">
    <property type="entry name" value="Prot_kinase_dom"/>
</dbReference>
<organism evidence="12 13">
    <name type="scientific">Cymbomonas tetramitiformis</name>
    <dbReference type="NCBI Taxonomy" id="36881"/>
    <lineage>
        <taxon>Eukaryota</taxon>
        <taxon>Viridiplantae</taxon>
        <taxon>Chlorophyta</taxon>
        <taxon>Pyramimonadophyceae</taxon>
        <taxon>Pyramimonadales</taxon>
        <taxon>Pyramimonadaceae</taxon>
        <taxon>Cymbomonas</taxon>
    </lineage>
</organism>
<dbReference type="Pfam" id="PF02847">
    <property type="entry name" value="MA3"/>
    <property type="match status" value="2"/>
</dbReference>
<feature type="region of interest" description="Disordered" evidence="8">
    <location>
        <begin position="532"/>
        <end position="573"/>
    </location>
</feature>
<evidence type="ECO:0000259" key="11">
    <source>
        <dbReference type="PROSITE" id="PS51366"/>
    </source>
</evidence>
<dbReference type="GO" id="GO:0030553">
    <property type="term" value="F:cGMP binding"/>
    <property type="evidence" value="ECO:0007669"/>
    <property type="project" value="UniProtKB-KW"/>
</dbReference>
<dbReference type="Gene3D" id="1.10.510.10">
    <property type="entry name" value="Transferase(Phosphotransferase) domain 1"/>
    <property type="match status" value="1"/>
</dbReference>
<feature type="domain" description="MI" evidence="11">
    <location>
        <begin position="598"/>
        <end position="722"/>
    </location>
</feature>
<dbReference type="InterPro" id="IPR008271">
    <property type="entry name" value="Ser/Thr_kinase_AS"/>
</dbReference>
<keyword evidence="4" id="KW-0418">Kinase</keyword>
<dbReference type="SUPFAM" id="SSF51206">
    <property type="entry name" value="cAMP-binding domain-like"/>
    <property type="match status" value="1"/>
</dbReference>
<name>A0AAE0BIH0_9CHLO</name>
<feature type="domain" description="Cyclic nucleotide-binding" evidence="10">
    <location>
        <begin position="358"/>
        <end position="425"/>
    </location>
</feature>
<dbReference type="InterPro" id="IPR000595">
    <property type="entry name" value="cNMP-bd_dom"/>
</dbReference>
<keyword evidence="13" id="KW-1185">Reference proteome</keyword>
<dbReference type="InterPro" id="IPR003891">
    <property type="entry name" value="Initiation_fac_eIF4g_MI"/>
</dbReference>
<feature type="compositionally biased region" description="Basic and acidic residues" evidence="8">
    <location>
        <begin position="876"/>
        <end position="893"/>
    </location>
</feature>
<evidence type="ECO:0008006" key="14">
    <source>
        <dbReference type="Google" id="ProtNLM"/>
    </source>
</evidence>
<evidence type="ECO:0000313" key="12">
    <source>
        <dbReference type="EMBL" id="KAK3237193.1"/>
    </source>
</evidence>
<dbReference type="InterPro" id="IPR014710">
    <property type="entry name" value="RmlC-like_jellyroll"/>
</dbReference>
<dbReference type="InterPro" id="IPR017441">
    <property type="entry name" value="Protein_kinase_ATP_BS"/>
</dbReference>
<evidence type="ECO:0000256" key="8">
    <source>
        <dbReference type="SAM" id="MobiDB-lite"/>
    </source>
</evidence>
<evidence type="ECO:0000256" key="2">
    <source>
        <dbReference type="ARBA" id="ARBA00022679"/>
    </source>
</evidence>
<dbReference type="GO" id="GO:0004672">
    <property type="term" value="F:protein kinase activity"/>
    <property type="evidence" value="ECO:0007669"/>
    <property type="project" value="InterPro"/>
</dbReference>
<dbReference type="PROSITE" id="PS51366">
    <property type="entry name" value="MI"/>
    <property type="match status" value="2"/>
</dbReference>
<feature type="domain" description="Protein kinase" evidence="9">
    <location>
        <begin position="42"/>
        <end position="328"/>
    </location>
</feature>
<evidence type="ECO:0000256" key="4">
    <source>
        <dbReference type="ARBA" id="ARBA00022777"/>
    </source>
</evidence>
<evidence type="ECO:0000259" key="10">
    <source>
        <dbReference type="PROSITE" id="PS50042"/>
    </source>
</evidence>